<keyword evidence="1" id="KW-0175">Coiled coil</keyword>
<reference evidence="3" key="1">
    <citation type="submission" date="2024-06" db="EMBL/GenBank/DDBJ databases">
        <title>Multiomics insights into the TNT degradation mechanism by Pantoea sp. BJ2 isolated from an ammunition destruction site.</title>
        <authorList>
            <person name="Luo J."/>
        </authorList>
    </citation>
    <scope>NUCLEOTIDE SEQUENCE</scope>
    <source>
        <strain evidence="3">BJ2</strain>
        <plasmid evidence="3">plasmindB</plasmid>
    </source>
</reference>
<keyword evidence="2" id="KW-0472">Membrane</keyword>
<dbReference type="Gene3D" id="1.20.5.170">
    <property type="match status" value="1"/>
</dbReference>
<feature type="coiled-coil region" evidence="1">
    <location>
        <begin position="69"/>
        <end position="96"/>
    </location>
</feature>
<evidence type="ECO:0000256" key="2">
    <source>
        <dbReference type="SAM" id="Phobius"/>
    </source>
</evidence>
<dbReference type="Pfam" id="PF03245">
    <property type="entry name" value="Phage_lysis"/>
    <property type="match status" value="1"/>
</dbReference>
<organism evidence="3">
    <name type="scientific">Pantoea sp. BJ2</name>
    <dbReference type="NCBI Taxonomy" id="3141322"/>
    <lineage>
        <taxon>Bacteria</taxon>
        <taxon>Pseudomonadati</taxon>
        <taxon>Pseudomonadota</taxon>
        <taxon>Gammaproteobacteria</taxon>
        <taxon>Enterobacterales</taxon>
        <taxon>Erwiniaceae</taxon>
        <taxon>Pantoea</taxon>
    </lineage>
</organism>
<gene>
    <name evidence="3" type="ORF">AAF463_24850</name>
</gene>
<dbReference type="GO" id="GO:0044659">
    <property type="term" value="P:viral release from host cell by cytolysis"/>
    <property type="evidence" value="ECO:0007669"/>
    <property type="project" value="InterPro"/>
</dbReference>
<keyword evidence="2" id="KW-0812">Transmembrane</keyword>
<name>A0AAU7U4K0_9GAMM</name>
<dbReference type="InterPro" id="IPR004929">
    <property type="entry name" value="I-spanin"/>
</dbReference>
<feature type="transmembrane region" description="Helical" evidence="2">
    <location>
        <begin position="6"/>
        <end position="25"/>
    </location>
</feature>
<evidence type="ECO:0000256" key="1">
    <source>
        <dbReference type="SAM" id="Coils"/>
    </source>
</evidence>
<dbReference type="AlphaFoldDB" id="A0AAU7U4K0"/>
<accession>A0AAU7U4K0</accession>
<sequence>MFKILLSGKFLVLPTLITIILWLVFNLNNLQGKVKTYQQRAYHAESLVVTLQGKVDDMKARQQSVADLDKKYSMELDNAKKAINELESDVIAGRRRLQLSTKCASTTTSAGMDDACTTRFNHALERNYFTLRERIVLSEKMILGLQQYIAEQCAY</sequence>
<keyword evidence="3" id="KW-0614">Plasmid</keyword>
<protein>
    <submittedName>
        <fullName evidence="3">Lysis protein</fullName>
    </submittedName>
</protein>
<proteinExistence type="predicted"/>
<dbReference type="EMBL" id="CP158294">
    <property type="protein sequence ID" value="XBV47552.1"/>
    <property type="molecule type" value="Genomic_DNA"/>
</dbReference>
<evidence type="ECO:0000313" key="3">
    <source>
        <dbReference type="EMBL" id="XBV47552.1"/>
    </source>
</evidence>
<dbReference type="RefSeq" id="WP_350262593.1">
    <property type="nucleotide sequence ID" value="NZ_CP158294.1"/>
</dbReference>
<keyword evidence="2" id="KW-1133">Transmembrane helix</keyword>
<geneLocation type="plasmid" evidence="3">
    <name>plasmindB</name>
</geneLocation>